<feature type="domain" description="Cytochrome c-type biogenesis protein H TPR" evidence="7">
    <location>
        <begin position="123"/>
        <end position="263"/>
    </location>
</feature>
<evidence type="ECO:0000313" key="9">
    <source>
        <dbReference type="Proteomes" id="UP000251075"/>
    </source>
</evidence>
<dbReference type="InterPro" id="IPR051263">
    <property type="entry name" value="C-type_cytochrome_biogenesis"/>
</dbReference>
<protein>
    <submittedName>
        <fullName evidence="8">C-type cytochrome biogenesis protein CcmI</fullName>
    </submittedName>
</protein>
<dbReference type="SMART" id="SM00028">
    <property type="entry name" value="TPR"/>
    <property type="match status" value="2"/>
</dbReference>
<keyword evidence="6" id="KW-1133">Transmembrane helix</keyword>
<keyword evidence="2" id="KW-0677">Repeat</keyword>
<comment type="caution">
    <text evidence="8">The sequence shown here is derived from an EMBL/GenBank/DDBJ whole genome shotgun (WGS) entry which is preliminary data.</text>
</comment>
<feature type="repeat" description="TPR" evidence="5">
    <location>
        <begin position="156"/>
        <end position="189"/>
    </location>
</feature>
<dbReference type="PANTHER" id="PTHR47870">
    <property type="entry name" value="CYTOCHROME C-TYPE BIOGENESIS PROTEIN CCMH"/>
    <property type="match status" value="1"/>
</dbReference>
<reference evidence="8 9" key="1">
    <citation type="submission" date="2017-11" db="EMBL/GenBank/DDBJ databases">
        <title>Draft genome sequence of magnetotactic bacterium Magnetospirillum kuznetsovii LBB-42.</title>
        <authorList>
            <person name="Grouzdev D.S."/>
            <person name="Rysina M.S."/>
            <person name="Baslerov R.V."/>
            <person name="Koziaeva V."/>
        </authorList>
    </citation>
    <scope>NUCLEOTIDE SEQUENCE [LARGE SCALE GENOMIC DNA]</scope>
    <source>
        <strain evidence="8 9">LBB-42</strain>
    </source>
</reference>
<keyword evidence="4 5" id="KW-0802">TPR repeat</keyword>
<feature type="transmembrane region" description="Helical" evidence="6">
    <location>
        <begin position="92"/>
        <end position="111"/>
    </location>
</feature>
<keyword evidence="6" id="KW-0472">Membrane</keyword>
<keyword evidence="6" id="KW-0812">Transmembrane</keyword>
<evidence type="ECO:0000313" key="8">
    <source>
        <dbReference type="EMBL" id="RAU22995.1"/>
    </source>
</evidence>
<dbReference type="InterPro" id="IPR017560">
    <property type="entry name" value="Cyt_c_biogenesis_CcmI"/>
</dbReference>
<dbReference type="Gene3D" id="1.25.40.10">
    <property type="entry name" value="Tetratricopeptide repeat domain"/>
    <property type="match status" value="1"/>
</dbReference>
<dbReference type="InterPro" id="IPR019734">
    <property type="entry name" value="TPR_rpt"/>
</dbReference>
<dbReference type="SUPFAM" id="SSF48452">
    <property type="entry name" value="TPR-like"/>
    <property type="match status" value="1"/>
</dbReference>
<sequence length="276" mass="30192">MIWIVFTAMVALAVGGLLRPLLRPAPAAAARVDYDLAVYRDQLEEIARDVDRGLLSDDQATASRTEIQRRMLAAAETDKTAAPADQRAGKRAAMAIVLMLPLAALGFYLMLGAPELRDRPYSDRAAQIAEMKDRSSQIQAMVTRLAERLKADPNDGKGWAMLGRSYRAMGRIEEAMEAYDKAVKLLPGDIPVRLDYAALLLEESEGPSLPEAAMKLLRDIGAIDPDQPDSLYYLGLDAAAKGDKATARKLWTRLMTVIPADSPGRAQVQQQLDSLK</sequence>
<dbReference type="EMBL" id="PGTO01000003">
    <property type="protein sequence ID" value="RAU22995.1"/>
    <property type="molecule type" value="Genomic_DNA"/>
</dbReference>
<dbReference type="PROSITE" id="PS50005">
    <property type="entry name" value="TPR"/>
    <property type="match status" value="1"/>
</dbReference>
<dbReference type="RefSeq" id="WP_112142977.1">
    <property type="nucleotide sequence ID" value="NZ_PGTO01000003.1"/>
</dbReference>
<dbReference type="PANTHER" id="PTHR47870:SF1">
    <property type="entry name" value="CYTOCHROME C-TYPE BIOGENESIS PROTEIN CCMH"/>
    <property type="match status" value="1"/>
</dbReference>
<dbReference type="InterPro" id="IPR011990">
    <property type="entry name" value="TPR-like_helical_dom_sf"/>
</dbReference>
<evidence type="ECO:0000256" key="2">
    <source>
        <dbReference type="ARBA" id="ARBA00022737"/>
    </source>
</evidence>
<dbReference type="AlphaFoldDB" id="A0A364P1K2"/>
<dbReference type="OrthoDB" id="9815847at2"/>
<proteinExistence type="predicted"/>
<evidence type="ECO:0000256" key="4">
    <source>
        <dbReference type="ARBA" id="ARBA00022803"/>
    </source>
</evidence>
<accession>A0A364P1K2</accession>
<evidence type="ECO:0000256" key="5">
    <source>
        <dbReference type="PROSITE-ProRule" id="PRU00339"/>
    </source>
</evidence>
<dbReference type="GO" id="GO:0017004">
    <property type="term" value="P:cytochrome complex assembly"/>
    <property type="evidence" value="ECO:0007669"/>
    <property type="project" value="UniProtKB-KW"/>
</dbReference>
<dbReference type="NCBIfam" id="TIGR03142">
    <property type="entry name" value="cytochro_ccmI"/>
    <property type="match status" value="1"/>
</dbReference>
<dbReference type="InterPro" id="IPR056413">
    <property type="entry name" value="TPR_CcmH_CycH"/>
</dbReference>
<keyword evidence="3" id="KW-0201">Cytochrome c-type biogenesis</keyword>
<evidence type="ECO:0000256" key="3">
    <source>
        <dbReference type="ARBA" id="ARBA00022748"/>
    </source>
</evidence>
<dbReference type="Pfam" id="PF23914">
    <property type="entry name" value="TPR_CcmH_CycH"/>
    <property type="match status" value="1"/>
</dbReference>
<keyword evidence="9" id="KW-1185">Reference proteome</keyword>
<evidence type="ECO:0000259" key="7">
    <source>
        <dbReference type="Pfam" id="PF23914"/>
    </source>
</evidence>
<gene>
    <name evidence="8" type="primary">ccmI</name>
    <name evidence="8" type="ORF">CU669_06360</name>
</gene>
<dbReference type="GO" id="GO:0030313">
    <property type="term" value="C:cell envelope"/>
    <property type="evidence" value="ECO:0007669"/>
    <property type="project" value="UniProtKB-SubCell"/>
</dbReference>
<evidence type="ECO:0000256" key="6">
    <source>
        <dbReference type="SAM" id="Phobius"/>
    </source>
</evidence>
<comment type="subcellular location">
    <subcellularLocation>
        <location evidence="1">Cell envelope</location>
    </subcellularLocation>
</comment>
<dbReference type="PROSITE" id="PS50293">
    <property type="entry name" value="TPR_REGION"/>
    <property type="match status" value="1"/>
</dbReference>
<dbReference type="Proteomes" id="UP000251075">
    <property type="component" value="Unassembled WGS sequence"/>
</dbReference>
<organism evidence="8 9">
    <name type="scientific">Paramagnetospirillum kuznetsovii</name>
    <dbReference type="NCBI Taxonomy" id="2053833"/>
    <lineage>
        <taxon>Bacteria</taxon>
        <taxon>Pseudomonadati</taxon>
        <taxon>Pseudomonadota</taxon>
        <taxon>Alphaproteobacteria</taxon>
        <taxon>Rhodospirillales</taxon>
        <taxon>Magnetospirillaceae</taxon>
        <taxon>Paramagnetospirillum</taxon>
    </lineage>
</organism>
<name>A0A364P1K2_9PROT</name>
<evidence type="ECO:0000256" key="1">
    <source>
        <dbReference type="ARBA" id="ARBA00004196"/>
    </source>
</evidence>